<protein>
    <submittedName>
        <fullName evidence="1">Uncharacterized protein</fullName>
    </submittedName>
</protein>
<comment type="caution">
    <text evidence="1">The sequence shown here is derived from an EMBL/GenBank/DDBJ whole genome shotgun (WGS) entry which is preliminary data.</text>
</comment>
<name>A0AAW1UM31_9CUCU</name>
<evidence type="ECO:0000313" key="2">
    <source>
        <dbReference type="Proteomes" id="UP001431783"/>
    </source>
</evidence>
<organism evidence="1 2">
    <name type="scientific">Henosepilachna vigintioctopunctata</name>
    <dbReference type="NCBI Taxonomy" id="420089"/>
    <lineage>
        <taxon>Eukaryota</taxon>
        <taxon>Metazoa</taxon>
        <taxon>Ecdysozoa</taxon>
        <taxon>Arthropoda</taxon>
        <taxon>Hexapoda</taxon>
        <taxon>Insecta</taxon>
        <taxon>Pterygota</taxon>
        <taxon>Neoptera</taxon>
        <taxon>Endopterygota</taxon>
        <taxon>Coleoptera</taxon>
        <taxon>Polyphaga</taxon>
        <taxon>Cucujiformia</taxon>
        <taxon>Coccinelloidea</taxon>
        <taxon>Coccinellidae</taxon>
        <taxon>Epilachninae</taxon>
        <taxon>Epilachnini</taxon>
        <taxon>Henosepilachna</taxon>
    </lineage>
</organism>
<dbReference type="EMBL" id="JARQZJ010000071">
    <property type="protein sequence ID" value="KAK9881871.1"/>
    <property type="molecule type" value="Genomic_DNA"/>
</dbReference>
<sequence>MNILLVQQNFRNKRRFSNPIVSFNFPSFSSGDNQISCLHTINKIIVLVNNFHDSKISFLQMMTSRKDIDKLYIHCVDVEVLTSKCRILCTMKGSTQLDYSRHILFNVSGISKLFQCILRDYIFYSRIVSLNRIHIADKFKIKPAELIKYSMYSTEIPNCLLNQEETNSLEHLEESFKNIPTALVLQMWPRCSPTTENQIQNETVENYQLFGMAAQLGIFETMKIVKRVHNQHKIRKMKRGHQKKNLLKNTTNPVIMIHHDL</sequence>
<reference evidence="1 2" key="1">
    <citation type="submission" date="2023-03" db="EMBL/GenBank/DDBJ databases">
        <title>Genome insight into feeding habits of ladybird beetles.</title>
        <authorList>
            <person name="Li H.-S."/>
            <person name="Huang Y.-H."/>
            <person name="Pang H."/>
        </authorList>
    </citation>
    <scope>NUCLEOTIDE SEQUENCE [LARGE SCALE GENOMIC DNA]</scope>
    <source>
        <strain evidence="1">SYSU_2023b</strain>
        <tissue evidence="1">Whole body</tissue>
    </source>
</reference>
<evidence type="ECO:0000313" key="1">
    <source>
        <dbReference type="EMBL" id="KAK9881871.1"/>
    </source>
</evidence>
<gene>
    <name evidence="1" type="ORF">WA026_018070</name>
</gene>
<accession>A0AAW1UM31</accession>
<proteinExistence type="predicted"/>
<dbReference type="Proteomes" id="UP001431783">
    <property type="component" value="Unassembled WGS sequence"/>
</dbReference>
<keyword evidence="2" id="KW-1185">Reference proteome</keyword>
<dbReference type="AlphaFoldDB" id="A0AAW1UM31"/>